<sequence>VRTNSSSSRKMISAVYISLILALVVKSSLQICAPSCAGVESGFFVRDPTDCTRYYVCVDVGGGVIVPSSLPVDCTDGYYFNDGHAVPRCDPISDAGANFCSDLCNPCVYQCDTAGQVTPNPTDCFTYYVCLADGHVLEQPCPGNAPFFDFNTGECTLDDTLCYNYCDLCVPHCTKQNEKVPDPLDCHNFYECNPPNIASFTCPHTEIFSRVTLECETDADCIIDC</sequence>
<dbReference type="Gene3D" id="2.170.140.10">
    <property type="entry name" value="Chitin binding domain"/>
    <property type="match status" value="1"/>
</dbReference>
<dbReference type="GO" id="GO:0008061">
    <property type="term" value="F:chitin binding"/>
    <property type="evidence" value="ECO:0007669"/>
    <property type="project" value="InterPro"/>
</dbReference>
<evidence type="ECO:0000313" key="4">
    <source>
        <dbReference type="Proteomes" id="UP001445076"/>
    </source>
</evidence>
<evidence type="ECO:0000313" key="3">
    <source>
        <dbReference type="EMBL" id="KAK8724671.1"/>
    </source>
</evidence>
<dbReference type="EMBL" id="JARKIK010000085">
    <property type="protein sequence ID" value="KAK8724671.1"/>
    <property type="molecule type" value="Genomic_DNA"/>
</dbReference>
<dbReference type="SMART" id="SM00494">
    <property type="entry name" value="ChtBD2"/>
    <property type="match status" value="3"/>
</dbReference>
<feature type="signal peptide" evidence="1">
    <location>
        <begin position="1"/>
        <end position="22"/>
    </location>
</feature>
<name>A0AAW0WCK1_CHEQU</name>
<feature type="domain" description="Chitin-binding type-2" evidence="2">
    <location>
        <begin position="170"/>
        <end position="223"/>
    </location>
</feature>
<comment type="caution">
    <text evidence="3">The sequence shown here is derived from an EMBL/GenBank/DDBJ whole genome shotgun (WGS) entry which is preliminary data.</text>
</comment>
<dbReference type="AlphaFoldDB" id="A0AAW0WCK1"/>
<reference evidence="3 4" key="1">
    <citation type="journal article" date="2024" name="BMC Genomics">
        <title>Genome assembly of redclaw crayfish (Cherax quadricarinatus) provides insights into its immune adaptation and hypoxia tolerance.</title>
        <authorList>
            <person name="Liu Z."/>
            <person name="Zheng J."/>
            <person name="Li H."/>
            <person name="Fang K."/>
            <person name="Wang S."/>
            <person name="He J."/>
            <person name="Zhou D."/>
            <person name="Weng S."/>
            <person name="Chi M."/>
            <person name="Gu Z."/>
            <person name="He J."/>
            <person name="Li F."/>
            <person name="Wang M."/>
        </authorList>
    </citation>
    <scope>NUCLEOTIDE SEQUENCE [LARGE SCALE GENOMIC DNA]</scope>
    <source>
        <strain evidence="3">ZL_2023a</strain>
    </source>
</reference>
<dbReference type="SUPFAM" id="SSF57625">
    <property type="entry name" value="Invertebrate chitin-binding proteins"/>
    <property type="match status" value="2"/>
</dbReference>
<keyword evidence="1" id="KW-0732">Signal</keyword>
<dbReference type="Pfam" id="PF01607">
    <property type="entry name" value="CBM_14"/>
    <property type="match status" value="2"/>
</dbReference>
<feature type="chain" id="PRO_5043956977" description="Chitin-binding type-2 domain-containing protein" evidence="1">
    <location>
        <begin position="23"/>
        <end position="225"/>
    </location>
</feature>
<gene>
    <name evidence="3" type="ORF">OTU49_011202</name>
</gene>
<dbReference type="InterPro" id="IPR002557">
    <property type="entry name" value="Chitin-bd_dom"/>
</dbReference>
<evidence type="ECO:0000259" key="2">
    <source>
        <dbReference type="PROSITE" id="PS50940"/>
    </source>
</evidence>
<protein>
    <recommendedName>
        <fullName evidence="2">Chitin-binding type-2 domain-containing protein</fullName>
    </recommendedName>
</protein>
<keyword evidence="4" id="KW-1185">Reference proteome</keyword>
<evidence type="ECO:0000256" key="1">
    <source>
        <dbReference type="SAM" id="SignalP"/>
    </source>
</evidence>
<feature type="domain" description="Chitin-binding type-2" evidence="2">
    <location>
        <begin position="108"/>
        <end position="164"/>
    </location>
</feature>
<accession>A0AAW0WCK1</accession>
<dbReference type="InterPro" id="IPR036508">
    <property type="entry name" value="Chitin-bd_dom_sf"/>
</dbReference>
<dbReference type="PROSITE" id="PS50940">
    <property type="entry name" value="CHIT_BIND_II"/>
    <property type="match status" value="3"/>
</dbReference>
<organism evidence="3 4">
    <name type="scientific">Cherax quadricarinatus</name>
    <name type="common">Australian red claw crayfish</name>
    <dbReference type="NCBI Taxonomy" id="27406"/>
    <lineage>
        <taxon>Eukaryota</taxon>
        <taxon>Metazoa</taxon>
        <taxon>Ecdysozoa</taxon>
        <taxon>Arthropoda</taxon>
        <taxon>Crustacea</taxon>
        <taxon>Multicrustacea</taxon>
        <taxon>Malacostraca</taxon>
        <taxon>Eumalacostraca</taxon>
        <taxon>Eucarida</taxon>
        <taxon>Decapoda</taxon>
        <taxon>Pleocyemata</taxon>
        <taxon>Astacidea</taxon>
        <taxon>Parastacoidea</taxon>
        <taxon>Parastacidae</taxon>
        <taxon>Cherax</taxon>
    </lineage>
</organism>
<feature type="non-terminal residue" evidence="3">
    <location>
        <position position="1"/>
    </location>
</feature>
<dbReference type="GO" id="GO:0005576">
    <property type="term" value="C:extracellular region"/>
    <property type="evidence" value="ECO:0007669"/>
    <property type="project" value="InterPro"/>
</dbReference>
<proteinExistence type="predicted"/>
<feature type="domain" description="Chitin-binding type-2" evidence="2">
    <location>
        <begin position="33"/>
        <end position="102"/>
    </location>
</feature>
<dbReference type="Proteomes" id="UP001445076">
    <property type="component" value="Unassembled WGS sequence"/>
</dbReference>